<dbReference type="InterPro" id="IPR001304">
    <property type="entry name" value="C-type_lectin-like"/>
</dbReference>
<reference evidence="2" key="1">
    <citation type="journal article" date="2024" name="Gigascience">
        <title>Chromosome-level genome of the poultry shaft louse Menopon gallinae provides insight into the host-switching and adaptive evolution of parasitic lice.</title>
        <authorList>
            <person name="Xu Y."/>
            <person name="Ma L."/>
            <person name="Liu S."/>
            <person name="Liang Y."/>
            <person name="Liu Q."/>
            <person name="He Z."/>
            <person name="Tian L."/>
            <person name="Duan Y."/>
            <person name="Cai W."/>
            <person name="Li H."/>
            <person name="Song F."/>
        </authorList>
    </citation>
    <scope>NUCLEOTIDE SEQUENCE</scope>
    <source>
        <strain evidence="2">Cailab_2023a</strain>
    </source>
</reference>
<dbReference type="Gene3D" id="3.10.100.10">
    <property type="entry name" value="Mannose-Binding Protein A, subunit A"/>
    <property type="match status" value="1"/>
</dbReference>
<dbReference type="InterPro" id="IPR050828">
    <property type="entry name" value="C-type_lectin/matrix_domain"/>
</dbReference>
<comment type="caution">
    <text evidence="2">The sequence shown here is derived from an EMBL/GenBank/DDBJ whole genome shotgun (WGS) entry which is preliminary data.</text>
</comment>
<dbReference type="PROSITE" id="PS50041">
    <property type="entry name" value="C_TYPE_LECTIN_2"/>
    <property type="match status" value="1"/>
</dbReference>
<protein>
    <recommendedName>
        <fullName evidence="1">C-type lectin domain-containing protein</fullName>
    </recommendedName>
</protein>
<dbReference type="AlphaFoldDB" id="A0AAW2HJ03"/>
<accession>A0AAW2HJ03</accession>
<dbReference type="InterPro" id="IPR016186">
    <property type="entry name" value="C-type_lectin-like/link_sf"/>
</dbReference>
<dbReference type="SUPFAM" id="SSF56436">
    <property type="entry name" value="C-type lectin-like"/>
    <property type="match status" value="1"/>
</dbReference>
<dbReference type="EMBL" id="JARGDH010000004">
    <property type="protein sequence ID" value="KAL0269698.1"/>
    <property type="molecule type" value="Genomic_DNA"/>
</dbReference>
<name>A0AAW2HJ03_9NEOP</name>
<gene>
    <name evidence="2" type="ORF">PYX00_007338</name>
</gene>
<dbReference type="PANTHER" id="PTHR45710">
    <property type="entry name" value="C-TYPE LECTIN DOMAIN-CONTAINING PROTEIN 180"/>
    <property type="match status" value="1"/>
</dbReference>
<dbReference type="PANTHER" id="PTHR45710:SF26">
    <property type="entry name" value="RH26557P"/>
    <property type="match status" value="1"/>
</dbReference>
<dbReference type="Pfam" id="PF00059">
    <property type="entry name" value="Lectin_C"/>
    <property type="match status" value="1"/>
</dbReference>
<feature type="domain" description="C-type lectin" evidence="1">
    <location>
        <begin position="61"/>
        <end position="165"/>
    </location>
</feature>
<dbReference type="CDD" id="cd00037">
    <property type="entry name" value="CLECT"/>
    <property type="match status" value="1"/>
</dbReference>
<proteinExistence type="predicted"/>
<evidence type="ECO:0000259" key="1">
    <source>
        <dbReference type="PROSITE" id="PS50041"/>
    </source>
</evidence>
<organism evidence="2">
    <name type="scientific">Menopon gallinae</name>
    <name type="common">poultry shaft louse</name>
    <dbReference type="NCBI Taxonomy" id="328185"/>
    <lineage>
        <taxon>Eukaryota</taxon>
        <taxon>Metazoa</taxon>
        <taxon>Ecdysozoa</taxon>
        <taxon>Arthropoda</taxon>
        <taxon>Hexapoda</taxon>
        <taxon>Insecta</taxon>
        <taxon>Pterygota</taxon>
        <taxon>Neoptera</taxon>
        <taxon>Paraneoptera</taxon>
        <taxon>Psocodea</taxon>
        <taxon>Troctomorpha</taxon>
        <taxon>Phthiraptera</taxon>
        <taxon>Amblycera</taxon>
        <taxon>Menoponidae</taxon>
        <taxon>Menopon</taxon>
    </lineage>
</organism>
<evidence type="ECO:0000313" key="2">
    <source>
        <dbReference type="EMBL" id="KAL0269698.1"/>
    </source>
</evidence>
<dbReference type="InterPro" id="IPR016187">
    <property type="entry name" value="CTDL_fold"/>
</dbReference>
<sequence length="169" mass="20274">MVLRDDISRRSLLFYARYYNAACVGVRRAVDYPRIPRIHYYDISSVSEARKNGCPPEFVRVSGSCYFFSTTPETWHDAHFECRDRNANLAVVQKKWQDKNLRFYLNHSRPERVDRWIGGIFNWKAMIWVWGPTGKPLRYKGFPKKHDPADNQWKCIAMDRYLKYRYISH</sequence>